<sequence length="710" mass="79516">MMYSEGLYRKIYSGILGKIVGVYVGRPFEGWDYSQISETFGDINCYVNEEVDHPLICSDDDITGTFMFTHALEDHLFRKDFSSVHVGQTWLDILIKGKTVLWWGGYGQSTEHTAWQNLKNGIPAPKSGSIETNGQTVAEQIGAQIFIDGWGMLNPNMPDRAANMAREAGLVSHDGVSVDAAIVIAVIESLAFEETNLNTLIDSALSHISKDSIIQKVIADVRQWHCENPQDWRYAFTQLREKYGYDKFDGTCHVVPNHGLIILSLLYGEDNFHKAMMIVNTAGWDTDCNAANVGCINGIRLDLDSINDGYDWRGPVADRILLPTAHIHEHISDALREADKMMELIVRWHTGETLTRKPRFHFSLPGAVQGFQLDSKHNYVRTASLSNPENALTIDYANLISGVPLKVKTATHTDKECKVNESSYHVVGSPTLYPGQIAIAELELAKEANADVEASLFIEMYDTALNITTLQSEPVRLKMGERNSIEWTIPAADFQMIANVGIEITGTTESSQHGQVTLHQLDWTGTPTQIIGFDKTEHHEIWESSFINTMDTKIKFNNQDIYRLVNDDITDPGVFAFGSKDFEDYELCIRLVPQTKNAFGPIVRYLGLTRYYRIELTKDDTAILIHESFGESRIIAVAPFEWQPHKAYEFKVKAVGDHFECSINGVDTFSVKDAAMPETFKCGGVGFYNSLGPVHFTDMKITSVDALNNK</sequence>
<evidence type="ECO:0000256" key="1">
    <source>
        <dbReference type="PIRSR" id="PIRSR605502-1"/>
    </source>
</evidence>
<dbReference type="Pfam" id="PF03747">
    <property type="entry name" value="ADP_ribosyl_GH"/>
    <property type="match status" value="1"/>
</dbReference>
<dbReference type="Proteomes" id="UP001139559">
    <property type="component" value="Unassembled WGS sequence"/>
</dbReference>
<reference evidence="2" key="1">
    <citation type="submission" date="2021-11" db="EMBL/GenBank/DDBJ databases">
        <title>Vibrio ZSDE26 sp. nov. and Vibrio ZSDZ34 sp. nov., isolated from coastal seawater in Qingdao.</title>
        <authorList>
            <person name="Zhang P."/>
        </authorList>
    </citation>
    <scope>NUCLEOTIDE SEQUENCE</scope>
    <source>
        <strain evidence="2">ZSDE26</strain>
    </source>
</reference>
<dbReference type="InterPro" id="IPR036705">
    <property type="entry name" value="Ribosyl_crysJ1_sf"/>
</dbReference>
<feature type="binding site" evidence="1">
    <location>
        <position position="285"/>
    </location>
    <ligand>
        <name>Mg(2+)</name>
        <dbReference type="ChEBI" id="CHEBI:18420"/>
        <label>1</label>
    </ligand>
</feature>
<dbReference type="SUPFAM" id="SSF101478">
    <property type="entry name" value="ADP-ribosylglycohydrolase"/>
    <property type="match status" value="1"/>
</dbReference>
<name>A0A9X1XJQ5_9VIBR</name>
<dbReference type="Gene3D" id="2.60.120.560">
    <property type="entry name" value="Exo-inulinase, domain 1"/>
    <property type="match status" value="1"/>
</dbReference>
<comment type="caution">
    <text evidence="2">The sequence shown here is derived from an EMBL/GenBank/DDBJ whole genome shotgun (WGS) entry which is preliminary data.</text>
</comment>
<comment type="cofactor">
    <cofactor evidence="1">
        <name>Mg(2+)</name>
        <dbReference type="ChEBI" id="CHEBI:18420"/>
    </cofactor>
    <text evidence="1">Binds 2 magnesium ions per subunit.</text>
</comment>
<protein>
    <submittedName>
        <fullName evidence="2">ADP-ribosylglycohydrolase family protein</fullName>
    </submittedName>
</protein>
<dbReference type="AlphaFoldDB" id="A0A9X1XJQ5"/>
<accession>A0A9X1XJQ5</accession>
<dbReference type="RefSeq" id="WP_248008026.1">
    <property type="nucleotide sequence ID" value="NZ_JAJHVV010000003.1"/>
</dbReference>
<feature type="binding site" evidence="1">
    <location>
        <position position="287"/>
    </location>
    <ligand>
        <name>Mg(2+)</name>
        <dbReference type="ChEBI" id="CHEBI:18420"/>
        <label>1</label>
    </ligand>
</feature>
<gene>
    <name evidence="2" type="ORF">KP803_06455</name>
</gene>
<keyword evidence="1" id="KW-0460">Magnesium</keyword>
<dbReference type="Gene3D" id="1.10.4080.10">
    <property type="entry name" value="ADP-ribosylation/Crystallin J1"/>
    <property type="match status" value="1"/>
</dbReference>
<organism evidence="2 3">
    <name type="scientific">Vibrio amylolyticus</name>
    <dbReference type="NCBI Taxonomy" id="2847292"/>
    <lineage>
        <taxon>Bacteria</taxon>
        <taxon>Pseudomonadati</taxon>
        <taxon>Pseudomonadota</taxon>
        <taxon>Gammaproteobacteria</taxon>
        <taxon>Vibrionales</taxon>
        <taxon>Vibrionaceae</taxon>
        <taxon>Vibrio</taxon>
    </lineage>
</organism>
<evidence type="ECO:0000313" key="2">
    <source>
        <dbReference type="EMBL" id="MCK6262918.1"/>
    </source>
</evidence>
<feature type="binding site" evidence="1">
    <location>
        <position position="63"/>
    </location>
    <ligand>
        <name>Mg(2+)</name>
        <dbReference type="ChEBI" id="CHEBI:18420"/>
        <label>1</label>
    </ligand>
</feature>
<dbReference type="GO" id="GO:0046872">
    <property type="term" value="F:metal ion binding"/>
    <property type="evidence" value="ECO:0007669"/>
    <property type="project" value="UniProtKB-KW"/>
</dbReference>
<proteinExistence type="predicted"/>
<dbReference type="InterPro" id="IPR005502">
    <property type="entry name" value="Ribosyl_crysJ1"/>
</dbReference>
<keyword evidence="3" id="KW-1185">Reference proteome</keyword>
<dbReference type="EMBL" id="JAJHVV010000003">
    <property type="protein sequence ID" value="MCK6262918.1"/>
    <property type="molecule type" value="Genomic_DNA"/>
</dbReference>
<evidence type="ECO:0000313" key="3">
    <source>
        <dbReference type="Proteomes" id="UP001139559"/>
    </source>
</evidence>
<keyword evidence="1" id="KW-0479">Metal-binding</keyword>